<accession>A0AA42IZL9</accession>
<dbReference type="AlphaFoldDB" id="A0AA42IZL9"/>
<reference evidence="2" key="1">
    <citation type="journal article" date="2023" name="Int. J. Syst. Evol. Microbiol.">
        <title>&lt;i&gt;Holtiella tumoricola&lt;/i&gt; gen. nov. sp. nov., isolated from a human clinical sample.</title>
        <authorList>
            <person name="Allen-Vercoe E."/>
            <person name="Daigneault M.C."/>
            <person name="Vancuren S.J."/>
            <person name="Cochrane K."/>
            <person name="O'Neal L.L."/>
            <person name="Sankaranarayanan K."/>
            <person name="Lawson P.A."/>
        </authorList>
    </citation>
    <scope>NUCLEOTIDE SEQUENCE</scope>
    <source>
        <strain evidence="2">CC70A</strain>
    </source>
</reference>
<feature type="domain" description="DUF1540" evidence="1">
    <location>
        <begin position="64"/>
        <end position="103"/>
    </location>
</feature>
<name>A0AA42IZL9_9FIRM</name>
<comment type="caution">
    <text evidence="2">The sequence shown here is derived from an EMBL/GenBank/DDBJ whole genome shotgun (WGS) entry which is preliminary data.</text>
</comment>
<dbReference type="Pfam" id="PF07561">
    <property type="entry name" value="DUF1540"/>
    <property type="match status" value="2"/>
</dbReference>
<dbReference type="EMBL" id="JAQIFT010000013">
    <property type="protein sequence ID" value="MDA3730430.1"/>
    <property type="molecule type" value="Genomic_DNA"/>
</dbReference>
<dbReference type="RefSeq" id="WP_053984978.1">
    <property type="nucleotide sequence ID" value="NZ_JAQIFT010000013.1"/>
</dbReference>
<gene>
    <name evidence="2" type="ORF">PBV87_02780</name>
</gene>
<evidence type="ECO:0000259" key="1">
    <source>
        <dbReference type="Pfam" id="PF07561"/>
    </source>
</evidence>
<evidence type="ECO:0000313" key="2">
    <source>
        <dbReference type="EMBL" id="MDA3730430.1"/>
    </source>
</evidence>
<dbReference type="Proteomes" id="UP001169242">
    <property type="component" value="Unassembled WGS sequence"/>
</dbReference>
<evidence type="ECO:0000313" key="3">
    <source>
        <dbReference type="Proteomes" id="UP001169242"/>
    </source>
</evidence>
<proteinExistence type="predicted"/>
<organism evidence="2 3">
    <name type="scientific">Holtiella tumoricola</name>
    <dbReference type="NCBI Taxonomy" id="3018743"/>
    <lineage>
        <taxon>Bacteria</taxon>
        <taxon>Bacillati</taxon>
        <taxon>Bacillota</taxon>
        <taxon>Clostridia</taxon>
        <taxon>Lachnospirales</taxon>
        <taxon>Cellulosilyticaceae</taxon>
        <taxon>Holtiella</taxon>
    </lineage>
</organism>
<sequence length="106" mass="11220">MTKVKCSVSNCSYNKDHVCYAERVAIGGQAAVVDEATCCGTFLNEDAYSNLAEHTAYKSACKAVSCTVATCVHHKNDQCMLDCIAVEGSGNAAAYVETCCSSFKAQ</sequence>
<protein>
    <submittedName>
        <fullName evidence="2">DUF1540 domain-containing protein</fullName>
    </submittedName>
</protein>
<feature type="domain" description="DUF1540" evidence="1">
    <location>
        <begin position="4"/>
        <end position="42"/>
    </location>
</feature>
<keyword evidence="3" id="KW-1185">Reference proteome</keyword>
<dbReference type="InterPro" id="IPR011437">
    <property type="entry name" value="DUF1540"/>
</dbReference>